<dbReference type="EMBL" id="CAFBRD010000032">
    <property type="protein sequence ID" value="CAB5076563.1"/>
    <property type="molecule type" value="Genomic_DNA"/>
</dbReference>
<evidence type="ECO:0000313" key="5">
    <source>
        <dbReference type="EMBL" id="CAB4616107.1"/>
    </source>
</evidence>
<dbReference type="EMBL" id="CAEZTY010000020">
    <property type="protein sequence ID" value="CAB4582564.1"/>
    <property type="molecule type" value="Genomic_DNA"/>
</dbReference>
<sequence length="168" mass="18716">MKFTVGSKVIYPAHGTAEVTGRSTRVVDGKKVKYLELSVAAGDDSWRGGNLKVSVPEDRAEDLGVRQAISEEEVEDVLAVLAVRNVRVPTNWSRRFKNHQEKMKSGDIYECAEVVRNLALRDRQSSLSSAEKAMQIRARRILVSELAVSWNTTMEDAGERVDLVLAED</sequence>
<evidence type="ECO:0000313" key="7">
    <source>
        <dbReference type="EMBL" id="CAB4795508.1"/>
    </source>
</evidence>
<dbReference type="AlphaFoldDB" id="A0A6J5YQQ7"/>
<dbReference type="Pfam" id="PF02559">
    <property type="entry name" value="CarD_TRCF_RID"/>
    <property type="match status" value="1"/>
</dbReference>
<dbReference type="GO" id="GO:0009303">
    <property type="term" value="P:rRNA transcription"/>
    <property type="evidence" value="ECO:0007669"/>
    <property type="project" value="TreeGrafter"/>
</dbReference>
<dbReference type="EMBL" id="CAEZVC010000013">
    <property type="protein sequence ID" value="CAB4616107.1"/>
    <property type="molecule type" value="Genomic_DNA"/>
</dbReference>
<dbReference type="EMBL" id="CAEZXY010000028">
    <property type="protein sequence ID" value="CAB4706276.1"/>
    <property type="molecule type" value="Genomic_DNA"/>
</dbReference>
<evidence type="ECO:0000313" key="2">
    <source>
        <dbReference type="EMBL" id="CAB4331217.1"/>
    </source>
</evidence>
<evidence type="ECO:0000313" key="4">
    <source>
        <dbReference type="EMBL" id="CAB4582564.1"/>
    </source>
</evidence>
<evidence type="ECO:0000313" key="9">
    <source>
        <dbReference type="EMBL" id="CAB5076563.1"/>
    </source>
</evidence>
<dbReference type="PANTHER" id="PTHR38447">
    <property type="entry name" value="TRANSCRIPTION FACTOR YDEB-RELATED"/>
    <property type="match status" value="1"/>
</dbReference>
<dbReference type="EMBL" id="CAFBNJ010000005">
    <property type="protein sequence ID" value="CAB4940855.1"/>
    <property type="molecule type" value="Genomic_DNA"/>
</dbReference>
<dbReference type="EMBL" id="CAESAL010000004">
    <property type="protein sequence ID" value="CAB4331217.1"/>
    <property type="molecule type" value="Genomic_DNA"/>
</dbReference>
<dbReference type="SMART" id="SM01058">
    <property type="entry name" value="CarD_TRCF"/>
    <property type="match status" value="1"/>
</dbReference>
<evidence type="ECO:0000259" key="1">
    <source>
        <dbReference type="SMART" id="SM01058"/>
    </source>
</evidence>
<dbReference type="SUPFAM" id="SSF141259">
    <property type="entry name" value="CarD-like"/>
    <property type="match status" value="1"/>
</dbReference>
<dbReference type="EMBL" id="CAEUNJ010000006">
    <property type="protein sequence ID" value="CAB4370469.1"/>
    <property type="molecule type" value="Genomic_DNA"/>
</dbReference>
<evidence type="ECO:0000313" key="3">
    <source>
        <dbReference type="EMBL" id="CAB4370469.1"/>
    </source>
</evidence>
<proteinExistence type="predicted"/>
<dbReference type="PANTHER" id="PTHR38447:SF1">
    <property type="entry name" value="RNA POLYMERASE-BINDING TRANSCRIPTION FACTOR CARD"/>
    <property type="match status" value="1"/>
</dbReference>
<dbReference type="EMBL" id="CAFAAD010000084">
    <property type="protein sequence ID" value="CAB4795508.1"/>
    <property type="molecule type" value="Genomic_DNA"/>
</dbReference>
<name>A0A6J5YQQ7_9ZZZZ</name>
<dbReference type="InterPro" id="IPR003711">
    <property type="entry name" value="CarD-like/TRCF_RID"/>
</dbReference>
<gene>
    <name evidence="4" type="ORF">UFOPK1762_00742</name>
    <name evidence="5" type="ORF">UFOPK1906_00383</name>
    <name evidence="6" type="ORF">UFOPK2624_00835</name>
    <name evidence="7" type="ORF">UFOPK2969_01146</name>
    <name evidence="2" type="ORF">UFOPK3331_00199</name>
    <name evidence="8" type="ORF">UFOPK3785_00175</name>
    <name evidence="3" type="ORF">UFOPK4201_00234</name>
    <name evidence="9" type="ORF">UFOPK4371_00771</name>
</gene>
<accession>A0A6J5YQQ7</accession>
<dbReference type="InterPro" id="IPR052531">
    <property type="entry name" value="CarD-like_regulator"/>
</dbReference>
<feature type="domain" description="CarD-like/TRCF RNAP-interacting" evidence="1">
    <location>
        <begin position="2"/>
        <end position="119"/>
    </location>
</feature>
<organism evidence="2">
    <name type="scientific">freshwater metagenome</name>
    <dbReference type="NCBI Taxonomy" id="449393"/>
    <lineage>
        <taxon>unclassified sequences</taxon>
        <taxon>metagenomes</taxon>
        <taxon>ecological metagenomes</taxon>
    </lineage>
</organism>
<dbReference type="InterPro" id="IPR048792">
    <property type="entry name" value="CarD_C"/>
</dbReference>
<dbReference type="Pfam" id="PF21095">
    <property type="entry name" value="CarD_C"/>
    <property type="match status" value="1"/>
</dbReference>
<protein>
    <submittedName>
        <fullName evidence="2">Unannotated protein</fullName>
    </submittedName>
</protein>
<reference evidence="2" key="1">
    <citation type="submission" date="2020-05" db="EMBL/GenBank/DDBJ databases">
        <authorList>
            <person name="Chiriac C."/>
            <person name="Salcher M."/>
            <person name="Ghai R."/>
            <person name="Kavagutti S V."/>
        </authorList>
    </citation>
    <scope>NUCLEOTIDE SEQUENCE</scope>
</reference>
<dbReference type="InterPro" id="IPR036101">
    <property type="entry name" value="CarD-like/TRCF_RID_sf"/>
</dbReference>
<evidence type="ECO:0000313" key="6">
    <source>
        <dbReference type="EMBL" id="CAB4706276.1"/>
    </source>
</evidence>
<dbReference type="Gene3D" id="1.20.58.1290">
    <property type="entry name" value="CarD-like, C-terminal domain"/>
    <property type="match status" value="1"/>
</dbReference>
<dbReference type="Gene3D" id="2.40.10.170">
    <property type="match status" value="1"/>
</dbReference>
<evidence type="ECO:0000313" key="8">
    <source>
        <dbReference type="EMBL" id="CAB4940855.1"/>
    </source>
</evidence>
<dbReference type="InterPro" id="IPR042215">
    <property type="entry name" value="CarD-like_C"/>
</dbReference>